<dbReference type="GO" id="GO:0005764">
    <property type="term" value="C:lysosome"/>
    <property type="evidence" value="ECO:0007669"/>
    <property type="project" value="TreeGrafter"/>
</dbReference>
<dbReference type="eggNOG" id="KOG2541">
    <property type="taxonomic scope" value="Eukaryota"/>
</dbReference>
<keyword evidence="2" id="KW-0732">Signal</keyword>
<name>K3WY26_GLOUD</name>
<evidence type="ECO:0000313" key="3">
    <source>
        <dbReference type="EnsemblProtists" id="PYU1_T009874"/>
    </source>
</evidence>
<dbReference type="OMA" id="SMKPLWI"/>
<protein>
    <recommendedName>
        <fullName evidence="5">AB hydrolase-1 domain-containing protein</fullName>
    </recommendedName>
</protein>
<dbReference type="PANTHER" id="PTHR11247:SF8">
    <property type="entry name" value="PALMITOYL-PROTEIN THIOESTERASE 1"/>
    <property type="match status" value="1"/>
</dbReference>
<dbReference type="STRING" id="431595.K3WY26"/>
<dbReference type="InParanoid" id="K3WY26"/>
<evidence type="ECO:0000256" key="1">
    <source>
        <dbReference type="ARBA" id="ARBA00022801"/>
    </source>
</evidence>
<evidence type="ECO:0000256" key="2">
    <source>
        <dbReference type="SAM" id="SignalP"/>
    </source>
</evidence>
<dbReference type="Proteomes" id="UP000019132">
    <property type="component" value="Unassembled WGS sequence"/>
</dbReference>
<dbReference type="GO" id="GO:0016790">
    <property type="term" value="F:thiolester hydrolase activity"/>
    <property type="evidence" value="ECO:0007669"/>
    <property type="project" value="TreeGrafter"/>
</dbReference>
<dbReference type="InterPro" id="IPR029058">
    <property type="entry name" value="AB_hydrolase_fold"/>
</dbReference>
<evidence type="ECO:0008006" key="5">
    <source>
        <dbReference type="Google" id="ProtNLM"/>
    </source>
</evidence>
<organism evidence="3 4">
    <name type="scientific">Globisporangium ultimum (strain ATCC 200006 / CBS 805.95 / DAOM BR144)</name>
    <name type="common">Pythium ultimum</name>
    <dbReference type="NCBI Taxonomy" id="431595"/>
    <lineage>
        <taxon>Eukaryota</taxon>
        <taxon>Sar</taxon>
        <taxon>Stramenopiles</taxon>
        <taxon>Oomycota</taxon>
        <taxon>Peronosporomycetes</taxon>
        <taxon>Pythiales</taxon>
        <taxon>Pythiaceae</taxon>
        <taxon>Globisporangium</taxon>
    </lineage>
</organism>
<dbReference type="VEuPathDB" id="FungiDB:PYU1_G009856"/>
<feature type="signal peptide" evidence="2">
    <location>
        <begin position="1"/>
        <end position="25"/>
    </location>
</feature>
<evidence type="ECO:0000313" key="4">
    <source>
        <dbReference type="Proteomes" id="UP000019132"/>
    </source>
</evidence>
<reference evidence="3" key="3">
    <citation type="submission" date="2015-02" db="UniProtKB">
        <authorList>
            <consortium name="EnsemblProtists"/>
        </authorList>
    </citation>
    <scope>IDENTIFICATION</scope>
    <source>
        <strain evidence="3">DAOM BR144</strain>
    </source>
</reference>
<reference evidence="4" key="2">
    <citation type="submission" date="2010-04" db="EMBL/GenBank/DDBJ databases">
        <authorList>
            <person name="Buell R."/>
            <person name="Hamilton J."/>
            <person name="Hostetler J."/>
        </authorList>
    </citation>
    <scope>NUCLEOTIDE SEQUENCE [LARGE SCALE GENOMIC DNA]</scope>
    <source>
        <strain evidence="4">DAOM:BR144</strain>
    </source>
</reference>
<dbReference type="HOGENOM" id="CLU_050158_0_1_1"/>
<proteinExistence type="predicted"/>
<accession>K3WY26</accession>
<dbReference type="SUPFAM" id="SSF53474">
    <property type="entry name" value="alpha/beta-Hydrolases"/>
    <property type="match status" value="1"/>
</dbReference>
<dbReference type="EnsemblProtists" id="PYU1_T009874">
    <property type="protein sequence ID" value="PYU1_T009874"/>
    <property type="gene ID" value="PYU1_G009856"/>
</dbReference>
<dbReference type="EMBL" id="GL376624">
    <property type="status" value="NOT_ANNOTATED_CDS"/>
    <property type="molecule type" value="Genomic_DNA"/>
</dbReference>
<reference evidence="4" key="1">
    <citation type="journal article" date="2010" name="Genome Biol.">
        <title>Genome sequence of the necrotrophic plant pathogen Pythium ultimum reveals original pathogenicity mechanisms and effector repertoire.</title>
        <authorList>
            <person name="Levesque C.A."/>
            <person name="Brouwer H."/>
            <person name="Cano L."/>
            <person name="Hamilton J.P."/>
            <person name="Holt C."/>
            <person name="Huitema E."/>
            <person name="Raffaele S."/>
            <person name="Robideau G.P."/>
            <person name="Thines M."/>
            <person name="Win J."/>
            <person name="Zerillo M.M."/>
            <person name="Beakes G.W."/>
            <person name="Boore J.L."/>
            <person name="Busam D."/>
            <person name="Dumas B."/>
            <person name="Ferriera S."/>
            <person name="Fuerstenberg S.I."/>
            <person name="Gachon C.M."/>
            <person name="Gaulin E."/>
            <person name="Govers F."/>
            <person name="Grenville-Briggs L."/>
            <person name="Horner N."/>
            <person name="Hostetler J."/>
            <person name="Jiang R.H."/>
            <person name="Johnson J."/>
            <person name="Krajaejun T."/>
            <person name="Lin H."/>
            <person name="Meijer H.J."/>
            <person name="Moore B."/>
            <person name="Morris P."/>
            <person name="Phuntmart V."/>
            <person name="Puiu D."/>
            <person name="Shetty J."/>
            <person name="Stajich J.E."/>
            <person name="Tripathy S."/>
            <person name="Wawra S."/>
            <person name="van West P."/>
            <person name="Whitty B.R."/>
            <person name="Coutinho P.M."/>
            <person name="Henrissat B."/>
            <person name="Martin F."/>
            <person name="Thomas P.D."/>
            <person name="Tyler B.M."/>
            <person name="De Vries R.P."/>
            <person name="Kamoun S."/>
            <person name="Yandell M."/>
            <person name="Tisserat N."/>
            <person name="Buell C.R."/>
        </authorList>
    </citation>
    <scope>NUCLEOTIDE SEQUENCE</scope>
    <source>
        <strain evidence="4">DAOM:BR144</strain>
    </source>
</reference>
<sequence>MFKSSRVPFLLFAIALCALSAVTFAAKGSCLDEPAPIKEPLPVFFLHGWTANSSYGRNFDTVLSAEGRLYKALNFCENECSSSALNTQVPLAIAQIESITVNDSRYDDGYVFIAHSQGGLLGRAIIEEWDDHKVKVLVSLAGAQNGIFYGPQATDDIALSKFVAGGSAKTIAALLNRTTAYTNADLKGKLQRDYAEAIFTHPEMQTNSAVNMMRQPVFTEWARTNEFIPKYNNVNACAAGDTVCTEEKARRRTNFLKLEAAHFFASPLDGTVVPWQGSLLGQYSEVDTLDEIETEFSSLKIINNTETREYMSDTYGLQTLDKRGGVFFHAIENIVHMCWMYDFMPAGSTDLCLWKPLYDNYLAPVLNGPSFFIK</sequence>
<dbReference type="PANTHER" id="PTHR11247">
    <property type="entry name" value="PALMITOYL-PROTEIN THIOESTERASE/DOLICHYLDIPHOSPHATASE 1"/>
    <property type="match status" value="1"/>
</dbReference>
<dbReference type="Pfam" id="PF02089">
    <property type="entry name" value="Palm_thioest"/>
    <property type="match status" value="1"/>
</dbReference>
<dbReference type="Gene3D" id="3.40.50.1820">
    <property type="entry name" value="alpha/beta hydrolase"/>
    <property type="match status" value="1"/>
</dbReference>
<feature type="chain" id="PRO_5003871643" description="AB hydrolase-1 domain-containing protein" evidence="2">
    <location>
        <begin position="26"/>
        <end position="374"/>
    </location>
</feature>
<keyword evidence="4" id="KW-1185">Reference proteome</keyword>
<dbReference type="AlphaFoldDB" id="K3WY26"/>
<keyword evidence="1" id="KW-0378">Hydrolase</keyword>